<accession>A0A1M5YRA6</accession>
<evidence type="ECO:0000256" key="1">
    <source>
        <dbReference type="SAM" id="Phobius"/>
    </source>
</evidence>
<gene>
    <name evidence="2" type="ORF">SAMN02745129_4310</name>
</gene>
<organism evidence="2 3">
    <name type="scientific">Ferrimonas marina</name>
    <dbReference type="NCBI Taxonomy" id="299255"/>
    <lineage>
        <taxon>Bacteria</taxon>
        <taxon>Pseudomonadati</taxon>
        <taxon>Pseudomonadota</taxon>
        <taxon>Gammaproteobacteria</taxon>
        <taxon>Alteromonadales</taxon>
        <taxon>Ferrimonadaceae</taxon>
        <taxon>Ferrimonas</taxon>
    </lineage>
</organism>
<keyword evidence="1" id="KW-0812">Transmembrane</keyword>
<name>A0A1M5YRA6_9GAMM</name>
<sequence length="192" mass="21764">MSTHPALPWVGLLLTLAAALLLEWQARDLIWSLWLSSLLLGWVDILLMLGRAPWPLRRRLGQGLFFLFHFSFFHFVHAMVLSDFLPLSQGSGADTDRFPALFTSALQNYWPMVLATALSQWDKLGCWPEGVPLNKVMARPYRNVVLLHLTILALALLEALGWQSAALWLVLLLLYGPWARSKPVIESKKAQH</sequence>
<dbReference type="AlphaFoldDB" id="A0A1M5YRA6"/>
<evidence type="ECO:0000313" key="3">
    <source>
        <dbReference type="Proteomes" id="UP000184268"/>
    </source>
</evidence>
<dbReference type="STRING" id="299255.SAMN02745129_4310"/>
<feature type="transmembrane region" description="Helical" evidence="1">
    <location>
        <begin position="29"/>
        <end position="49"/>
    </location>
</feature>
<dbReference type="Pfam" id="PF20108">
    <property type="entry name" value="DUF6498"/>
    <property type="match status" value="1"/>
</dbReference>
<evidence type="ECO:0000313" key="2">
    <source>
        <dbReference type="EMBL" id="SHI14394.1"/>
    </source>
</evidence>
<feature type="transmembrane region" description="Helical" evidence="1">
    <location>
        <begin position="145"/>
        <end position="175"/>
    </location>
</feature>
<reference evidence="2 3" key="1">
    <citation type="submission" date="2016-11" db="EMBL/GenBank/DDBJ databases">
        <authorList>
            <person name="Jaros S."/>
            <person name="Januszkiewicz K."/>
            <person name="Wedrychowicz H."/>
        </authorList>
    </citation>
    <scope>NUCLEOTIDE SEQUENCE [LARGE SCALE GENOMIC DNA]</scope>
    <source>
        <strain evidence="2 3">DSM 16917</strain>
    </source>
</reference>
<dbReference type="RefSeq" id="WP_143165789.1">
    <property type="nucleotide sequence ID" value="NZ_FQXG01000008.1"/>
</dbReference>
<dbReference type="Proteomes" id="UP000184268">
    <property type="component" value="Unassembled WGS sequence"/>
</dbReference>
<dbReference type="EMBL" id="FQXG01000008">
    <property type="protein sequence ID" value="SHI14394.1"/>
    <property type="molecule type" value="Genomic_DNA"/>
</dbReference>
<feature type="transmembrane region" description="Helical" evidence="1">
    <location>
        <begin position="61"/>
        <end position="81"/>
    </location>
</feature>
<dbReference type="InterPro" id="IPR045466">
    <property type="entry name" value="DUF6498"/>
</dbReference>
<proteinExistence type="predicted"/>
<keyword evidence="1" id="KW-1133">Transmembrane helix</keyword>
<protein>
    <submittedName>
        <fullName evidence="2">Uncharacterized protein</fullName>
    </submittedName>
</protein>
<keyword evidence="1" id="KW-0472">Membrane</keyword>
<keyword evidence="3" id="KW-1185">Reference proteome</keyword>